<reference evidence="10" key="2">
    <citation type="journal article" date="2021" name="Syst. Appl. Microbiol.">
        <title>Roseomonas hellenica sp. nov., isolated from roots of wild-growing Alkanna tinctoria.</title>
        <authorList>
            <person name="Rat A."/>
            <person name="Naranjo H.D."/>
            <person name="Lebbe L."/>
            <person name="Cnockaert M."/>
            <person name="Krigas N."/>
            <person name="Grigoriadou K."/>
            <person name="Maloupa E."/>
            <person name="Willems A."/>
        </authorList>
    </citation>
    <scope>NUCLEOTIDE SEQUENCE</scope>
    <source>
        <strain evidence="10">LMG 28251</strain>
    </source>
</reference>
<dbReference type="GO" id="GO:0005886">
    <property type="term" value="C:plasma membrane"/>
    <property type="evidence" value="ECO:0007669"/>
    <property type="project" value="UniProtKB-SubCell"/>
</dbReference>
<reference evidence="10" key="1">
    <citation type="submission" date="2020-01" db="EMBL/GenBank/DDBJ databases">
        <authorList>
            <person name="Rat A."/>
        </authorList>
    </citation>
    <scope>NUCLEOTIDE SEQUENCE</scope>
    <source>
        <strain evidence="10">LMG 28251</strain>
    </source>
</reference>
<dbReference type="InterPro" id="IPR020846">
    <property type="entry name" value="MFS_dom"/>
</dbReference>
<evidence type="ECO:0000256" key="1">
    <source>
        <dbReference type="ARBA" id="ARBA00004651"/>
    </source>
</evidence>
<evidence type="ECO:0000259" key="9">
    <source>
        <dbReference type="PROSITE" id="PS50850"/>
    </source>
</evidence>
<dbReference type="PANTHER" id="PTHR23502:SF132">
    <property type="entry name" value="POLYAMINE TRANSPORTER 2-RELATED"/>
    <property type="match status" value="1"/>
</dbReference>
<comment type="caution">
    <text evidence="8">Lacks conserved residue(s) required for the propagation of feature annotation.</text>
</comment>
<keyword evidence="3 8" id="KW-0813">Transport</keyword>
<dbReference type="EMBL" id="JAAEDH010000028">
    <property type="protein sequence ID" value="MBR0657242.1"/>
    <property type="molecule type" value="Genomic_DNA"/>
</dbReference>
<feature type="transmembrane region" description="Helical" evidence="8">
    <location>
        <begin position="115"/>
        <end position="139"/>
    </location>
</feature>
<feature type="transmembrane region" description="Helical" evidence="8">
    <location>
        <begin position="31"/>
        <end position="49"/>
    </location>
</feature>
<keyword evidence="6 8" id="KW-1133">Transmembrane helix</keyword>
<dbReference type="InterPro" id="IPR011701">
    <property type="entry name" value="MFS"/>
</dbReference>
<feature type="transmembrane region" description="Helical" evidence="8">
    <location>
        <begin position="145"/>
        <end position="165"/>
    </location>
</feature>
<gene>
    <name evidence="10" type="ORF">GXW79_19355</name>
</gene>
<keyword evidence="7 8" id="KW-0472">Membrane</keyword>
<evidence type="ECO:0000256" key="2">
    <source>
        <dbReference type="ARBA" id="ARBA00006236"/>
    </source>
</evidence>
<dbReference type="PROSITE" id="PS50850">
    <property type="entry name" value="MFS"/>
    <property type="match status" value="1"/>
</dbReference>
<dbReference type="GO" id="GO:1990961">
    <property type="term" value="P:xenobiotic detoxification by transmembrane export across the plasma membrane"/>
    <property type="evidence" value="ECO:0007669"/>
    <property type="project" value="InterPro"/>
</dbReference>
<feature type="transmembrane region" description="Helical" evidence="8">
    <location>
        <begin position="325"/>
        <end position="345"/>
    </location>
</feature>
<evidence type="ECO:0000313" key="10">
    <source>
        <dbReference type="EMBL" id="MBR0657242.1"/>
    </source>
</evidence>
<dbReference type="Proteomes" id="UP001196068">
    <property type="component" value="Unassembled WGS sequence"/>
</dbReference>
<protein>
    <recommendedName>
        <fullName evidence="8">Bcr/CflA family efflux transporter</fullName>
    </recommendedName>
</protein>
<feature type="domain" description="Major facilitator superfamily (MFS) profile" evidence="9">
    <location>
        <begin position="1"/>
        <end position="372"/>
    </location>
</feature>
<dbReference type="CDD" id="cd17320">
    <property type="entry name" value="MFS_MdfA_MDR_like"/>
    <property type="match status" value="1"/>
</dbReference>
<accession>A0AAF1JYR8</accession>
<feature type="transmembrane region" description="Helical" evidence="8">
    <location>
        <begin position="264"/>
        <end position="283"/>
    </location>
</feature>
<feature type="transmembrane region" description="Helical" evidence="8">
    <location>
        <begin position="199"/>
        <end position="218"/>
    </location>
</feature>
<dbReference type="AlphaFoldDB" id="A0AAF1JYR8"/>
<evidence type="ECO:0000256" key="4">
    <source>
        <dbReference type="ARBA" id="ARBA00022475"/>
    </source>
</evidence>
<feature type="transmembrane region" description="Helical" evidence="8">
    <location>
        <begin position="56"/>
        <end position="77"/>
    </location>
</feature>
<dbReference type="InterPro" id="IPR005829">
    <property type="entry name" value="Sugar_transporter_CS"/>
</dbReference>
<name>A0AAF1JYR8_9PROT</name>
<evidence type="ECO:0000256" key="5">
    <source>
        <dbReference type="ARBA" id="ARBA00022692"/>
    </source>
</evidence>
<sequence>MGPLAIDTYLPAFPAIALSLGTDAARMQGTLAAYFAGLALGQAAMGPASDRFGRRWPLLAGLALFAIASLGCALATSVDQLTLLRFAQSLGGCAGMVIARAVVRDVAQEQAAVRLMARLMLVMGLAPILAPLLGGWLLSVMGWRGIFATLAAYAAAMACVVWFLLPETLPVERRRRDSMMGILRVYGQLLADRRFMGPALAGALCLGGMFAYIASSPFVMMELHGLSPSVYAMVFGANAAGLILMSQVNAWATRHVSPARLLRIALLVPLAGGVLLLIGAAIGPGGLVFLLPGLALSIAALGAILPLSAAIAMQPHGRVAGSASALLGTLQFSLGAVAGALTGLLHDGTALPMAVVVACGSLGGFLAYRVLR</sequence>
<comment type="subcellular location">
    <subcellularLocation>
        <location evidence="8">Cell inner membrane</location>
        <topology evidence="8">Multi-pass membrane protein</topology>
    </subcellularLocation>
    <subcellularLocation>
        <location evidence="1">Cell membrane</location>
        <topology evidence="1">Multi-pass membrane protein</topology>
    </subcellularLocation>
</comment>
<evidence type="ECO:0000256" key="7">
    <source>
        <dbReference type="ARBA" id="ARBA00023136"/>
    </source>
</evidence>
<feature type="transmembrane region" description="Helical" evidence="8">
    <location>
        <begin position="351"/>
        <end position="371"/>
    </location>
</feature>
<comment type="caution">
    <text evidence="10">The sequence shown here is derived from an EMBL/GenBank/DDBJ whole genome shotgun (WGS) entry which is preliminary data.</text>
</comment>
<dbReference type="PANTHER" id="PTHR23502">
    <property type="entry name" value="MAJOR FACILITATOR SUPERFAMILY"/>
    <property type="match status" value="1"/>
</dbReference>
<dbReference type="InterPro" id="IPR036259">
    <property type="entry name" value="MFS_trans_sf"/>
</dbReference>
<feature type="transmembrane region" description="Helical" evidence="8">
    <location>
        <begin position="289"/>
        <end position="313"/>
    </location>
</feature>
<dbReference type="SUPFAM" id="SSF103473">
    <property type="entry name" value="MFS general substrate transporter"/>
    <property type="match status" value="1"/>
</dbReference>
<evidence type="ECO:0000256" key="8">
    <source>
        <dbReference type="RuleBase" id="RU365088"/>
    </source>
</evidence>
<keyword evidence="8" id="KW-0997">Cell inner membrane</keyword>
<proteinExistence type="inferred from homology"/>
<dbReference type="GO" id="GO:0042910">
    <property type="term" value="F:xenobiotic transmembrane transporter activity"/>
    <property type="evidence" value="ECO:0007669"/>
    <property type="project" value="InterPro"/>
</dbReference>
<dbReference type="NCBIfam" id="TIGR00710">
    <property type="entry name" value="efflux_Bcr_CflA"/>
    <property type="match status" value="1"/>
</dbReference>
<comment type="similarity">
    <text evidence="2 8">Belongs to the major facilitator superfamily. Bcr/CmlA family.</text>
</comment>
<keyword evidence="4" id="KW-1003">Cell membrane</keyword>
<keyword evidence="5 8" id="KW-0812">Transmembrane</keyword>
<organism evidence="10 11">
    <name type="scientific">Plastoroseomonas arctica</name>
    <dbReference type="NCBI Taxonomy" id="1509237"/>
    <lineage>
        <taxon>Bacteria</taxon>
        <taxon>Pseudomonadati</taxon>
        <taxon>Pseudomonadota</taxon>
        <taxon>Alphaproteobacteria</taxon>
        <taxon>Acetobacterales</taxon>
        <taxon>Acetobacteraceae</taxon>
        <taxon>Plastoroseomonas</taxon>
    </lineage>
</organism>
<evidence type="ECO:0000256" key="6">
    <source>
        <dbReference type="ARBA" id="ARBA00022989"/>
    </source>
</evidence>
<keyword evidence="11" id="KW-1185">Reference proteome</keyword>
<dbReference type="InterPro" id="IPR004812">
    <property type="entry name" value="Efflux_drug-R_Bcr/CmlA"/>
</dbReference>
<evidence type="ECO:0000313" key="11">
    <source>
        <dbReference type="Proteomes" id="UP001196068"/>
    </source>
</evidence>
<dbReference type="Pfam" id="PF07690">
    <property type="entry name" value="MFS_1"/>
    <property type="match status" value="1"/>
</dbReference>
<feature type="transmembrane region" description="Helical" evidence="8">
    <location>
        <begin position="83"/>
        <end position="103"/>
    </location>
</feature>
<dbReference type="Gene3D" id="1.20.1720.10">
    <property type="entry name" value="Multidrug resistance protein D"/>
    <property type="match status" value="1"/>
</dbReference>
<dbReference type="PROSITE" id="PS00216">
    <property type="entry name" value="SUGAR_TRANSPORT_1"/>
    <property type="match status" value="1"/>
</dbReference>
<dbReference type="GO" id="GO:0015385">
    <property type="term" value="F:sodium:proton antiporter activity"/>
    <property type="evidence" value="ECO:0007669"/>
    <property type="project" value="TreeGrafter"/>
</dbReference>
<feature type="transmembrane region" description="Helical" evidence="8">
    <location>
        <begin position="230"/>
        <end position="252"/>
    </location>
</feature>
<evidence type="ECO:0000256" key="3">
    <source>
        <dbReference type="ARBA" id="ARBA00022448"/>
    </source>
</evidence>
<dbReference type="FunFam" id="1.20.1720.10:FF:000005">
    <property type="entry name" value="Bcr/CflA family efflux transporter"/>
    <property type="match status" value="1"/>
</dbReference>